<evidence type="ECO:0000256" key="8">
    <source>
        <dbReference type="ARBA" id="ARBA00033440"/>
    </source>
</evidence>
<dbReference type="FunFam" id="3.30.559.30:FF:000006">
    <property type="entry name" value="Yersiniabactin polyketide/non-ribosomal peptide synthetase"/>
    <property type="match status" value="1"/>
</dbReference>
<dbReference type="SUPFAM" id="SSF52777">
    <property type="entry name" value="CoA-dependent acyltransferases"/>
    <property type="match status" value="2"/>
</dbReference>
<dbReference type="GO" id="GO:0016874">
    <property type="term" value="F:ligase activity"/>
    <property type="evidence" value="ECO:0007669"/>
    <property type="project" value="UniProtKB-KW"/>
</dbReference>
<accession>A0A3N1D108</accession>
<dbReference type="PROSITE" id="PS00012">
    <property type="entry name" value="PHOSPHOPANTETHEINE"/>
    <property type="match status" value="1"/>
</dbReference>
<dbReference type="Gene3D" id="3.60.120.10">
    <property type="entry name" value="Anthranilate synthase"/>
    <property type="match status" value="1"/>
</dbReference>
<sequence>MSLTPTPTSEPSSDPLVTAAALARRTTDPHVVYERHGVWTFAAGAAAELRLDRERVTLVHGGTVREEPTGPHPLRQVAALLSGLPWRRAYGWAAFELAHLLHGSAAAAGSGTLLHLLVPEREIVLGPDGAVDASGEGTRAEYAAALADPAPPAAPPHDPAPFREVGADAYKAAVSRAVADINAGLLEKVILSRVVPVPGEIDLPATYVAGRRGNDPARSFLLDLGGVRAAGFSPETVTEVAPDGSVSTQPLAGTRSLVGDPETDLAHRRELLADPKEVFEHAISVRLAQDELRGLCRDGSLHVSEFLDVKERGSVQHLASRVSGVLADGVGPWDALAALFPAVTASGIPKPPALDLIARHESEPRGLYSGAVFAADADGGLDAALVLRSVYSRDGRTWLRAGAGVVAMSTPERELEETNEKLLSVSRFLVPAAAPAAPEVEGPDLSEGALRVLAARLTEEEPEDIELDDNLFELGLDSISLMKVVGTWRQAGVEVSFAELAEHPTLDGWTKLLAARRPAAVPEPGPEPVAAGASADDDGTFPLAVLQHAYWVGRGSGQRLGGVAAHLYTEFDGAEVDPARLRAAIERLVARHAMLRVVVTDNGRQHVAETSGWRGLTVHDLRGLPGAEREAELAAIRDRYSHQMLDIEAGEVFATALTLLPGGRTRLHLDVDMVAADAVSYRILLADLARFYADPDAGLPPLAYDYPSYRAARPAARAESARRAAEWWRDRLPSLPGAPDLPRTPHAPDGPPRVTRRAVTLTAGEKAALETAARAHGVTPAMAVASAFAEVIGAWSAEPRFLLNVPLFDREPVHPDVAGLVGDFTGSVLLEVDLSAPEAFADRARRVQARMHADTAHADYTGVEVLRDLTRLHGEQVLAPVVFTSALGLGELFDAEVRGRFGEPAWIISQGPQVLLDAQITELNGGLLVNWDCREDELADGVADAMFAAFTGLVRRLAADPAAWREAAGGFLPEGQRERRARVNATDRPRSGALLHHGFFARARTAPDAPALLGAETVTYGELADRALRVAGALTARGVRPGDPVAVTLPKGPDQVAAVLGVLAAGAAYVPIGVEQPEARAARIAARTGHRVVLAETGGPETLRPAEALTAAPLAGPLAVPEETTAYILFTSGSTGEPKGVEVPHRAAMATIEDLIDRYGLGPADRTLGLSALDFDLSVFDLFAPLSVGGAVVPVTEDRRDAEGWGALVAEHGVTILNCVPALLDMLLAAGVPLGSTLRAVLLGGDRVGTDLPARLAAAAPRCRFTALGGTTETAIHSTFLEVAGDVPADWHSVPYGVPLGNVRCRVVDAAGTDRPDWVPGELWIGGAGVAHGYRADPARTADRFVEHEGGRWYRTGDLARYRPDGGLEFLGRRDDQVKIRGFRIELGEVEAALAADPEASAAAAAIVGTGSAPVLGAAVVPVPGAPEGVAARIAERARGLLPPHMVPGRITVLDALPLTPNRKIDRRAVAAALAAEAGGPDRGPAPSGALEEVIALVWRQTLGLDGLGAREEYFAVGGDSVLATAIIARLRDLLDTASLSVRALFGAPTVAGLAAALVRGQARPGRLEEIAAVVWEIESMTDAEVLALMDEEGAA</sequence>
<dbReference type="InterPro" id="IPR010071">
    <property type="entry name" value="AA_adenyl_dom"/>
</dbReference>
<dbReference type="InterPro" id="IPR057737">
    <property type="entry name" value="Condensation_MtbB-like"/>
</dbReference>
<dbReference type="NCBIfam" id="TIGR03494">
    <property type="entry name" value="salicyl_syn"/>
    <property type="match status" value="1"/>
</dbReference>
<dbReference type="InterPro" id="IPR019996">
    <property type="entry name" value="Salicylate_synthase"/>
</dbReference>
<dbReference type="SUPFAM" id="SSF56801">
    <property type="entry name" value="Acetyl-CoA synthetase-like"/>
    <property type="match status" value="1"/>
</dbReference>
<organism evidence="11 12">
    <name type="scientific">Actinocorallia herbida</name>
    <dbReference type="NCBI Taxonomy" id="58109"/>
    <lineage>
        <taxon>Bacteria</taxon>
        <taxon>Bacillati</taxon>
        <taxon>Actinomycetota</taxon>
        <taxon>Actinomycetes</taxon>
        <taxon>Streptosporangiales</taxon>
        <taxon>Thermomonosporaceae</taxon>
        <taxon>Actinocorallia</taxon>
    </lineage>
</organism>
<dbReference type="Proteomes" id="UP000272400">
    <property type="component" value="Unassembled WGS sequence"/>
</dbReference>
<dbReference type="GO" id="GO:0043041">
    <property type="term" value="P:amino acid activation for nonribosomal peptide biosynthetic process"/>
    <property type="evidence" value="ECO:0007669"/>
    <property type="project" value="TreeGrafter"/>
</dbReference>
<dbReference type="InterPro" id="IPR023213">
    <property type="entry name" value="CAT-like_dom_sf"/>
</dbReference>
<dbReference type="InterPro" id="IPR020806">
    <property type="entry name" value="PKS_PP-bd"/>
</dbReference>
<evidence type="ECO:0000313" key="12">
    <source>
        <dbReference type="Proteomes" id="UP000272400"/>
    </source>
</evidence>
<dbReference type="InterPro" id="IPR001242">
    <property type="entry name" value="Condensation_dom"/>
</dbReference>
<dbReference type="InterPro" id="IPR000873">
    <property type="entry name" value="AMP-dep_synth/lig_dom"/>
</dbReference>
<dbReference type="InterPro" id="IPR005801">
    <property type="entry name" value="ADC_synthase"/>
</dbReference>
<dbReference type="Gene3D" id="3.30.559.30">
    <property type="entry name" value="Nonribosomal peptide synthetase, condensation domain"/>
    <property type="match status" value="1"/>
</dbReference>
<dbReference type="FunFam" id="3.40.50.12780:FF:000012">
    <property type="entry name" value="Non-ribosomal peptide synthetase"/>
    <property type="match status" value="1"/>
</dbReference>
<dbReference type="Gene3D" id="3.30.300.30">
    <property type="match status" value="1"/>
</dbReference>
<dbReference type="InterPro" id="IPR006162">
    <property type="entry name" value="Ppantetheine_attach_site"/>
</dbReference>
<dbReference type="RefSeq" id="WP_123666525.1">
    <property type="nucleotide sequence ID" value="NZ_RJKE01000001.1"/>
</dbReference>
<dbReference type="SMART" id="SM00823">
    <property type="entry name" value="PKS_PP"/>
    <property type="match status" value="2"/>
</dbReference>
<comment type="cofactor">
    <cofactor evidence="1">
        <name>pantetheine 4'-phosphate</name>
        <dbReference type="ChEBI" id="CHEBI:47942"/>
    </cofactor>
</comment>
<evidence type="ECO:0000256" key="6">
    <source>
        <dbReference type="ARBA" id="ARBA00022553"/>
    </source>
</evidence>
<dbReference type="Pfam" id="PF13193">
    <property type="entry name" value="AMP-binding_C"/>
    <property type="match status" value="1"/>
</dbReference>
<dbReference type="PROSITE" id="PS00455">
    <property type="entry name" value="AMP_BINDING"/>
    <property type="match status" value="1"/>
</dbReference>
<dbReference type="SUPFAM" id="SSF47336">
    <property type="entry name" value="ACP-like"/>
    <property type="match status" value="2"/>
</dbReference>
<dbReference type="GO" id="GO:0031177">
    <property type="term" value="F:phosphopantetheine binding"/>
    <property type="evidence" value="ECO:0007669"/>
    <property type="project" value="InterPro"/>
</dbReference>
<dbReference type="Pfam" id="PF00501">
    <property type="entry name" value="AMP-binding"/>
    <property type="match status" value="1"/>
</dbReference>
<comment type="caution">
    <text evidence="11">The sequence shown here is derived from an EMBL/GenBank/DDBJ whole genome shotgun (WGS) entry which is preliminary data.</text>
</comment>
<dbReference type="GO" id="GO:0008610">
    <property type="term" value="P:lipid biosynthetic process"/>
    <property type="evidence" value="ECO:0007669"/>
    <property type="project" value="UniProtKB-ARBA"/>
</dbReference>
<dbReference type="InterPro" id="IPR036736">
    <property type="entry name" value="ACP-like_sf"/>
</dbReference>
<dbReference type="PROSITE" id="PS50075">
    <property type="entry name" value="CARRIER"/>
    <property type="match status" value="2"/>
</dbReference>
<dbReference type="GO" id="GO:0044550">
    <property type="term" value="P:secondary metabolite biosynthetic process"/>
    <property type="evidence" value="ECO:0007669"/>
    <property type="project" value="TreeGrafter"/>
</dbReference>
<dbReference type="InterPro" id="IPR042099">
    <property type="entry name" value="ANL_N_sf"/>
</dbReference>
<dbReference type="NCBIfam" id="TIGR01733">
    <property type="entry name" value="AA-adenyl-dom"/>
    <property type="match status" value="1"/>
</dbReference>
<evidence type="ECO:0000313" key="11">
    <source>
        <dbReference type="EMBL" id="ROO87217.1"/>
    </source>
</evidence>
<proteinExistence type="inferred from homology"/>
<dbReference type="GO" id="GO:0016833">
    <property type="term" value="F:oxo-acid-lyase activity"/>
    <property type="evidence" value="ECO:0007669"/>
    <property type="project" value="InterPro"/>
</dbReference>
<evidence type="ECO:0000256" key="4">
    <source>
        <dbReference type="ARBA" id="ARBA00016743"/>
    </source>
</evidence>
<dbReference type="InterPro" id="IPR009081">
    <property type="entry name" value="PP-bd_ACP"/>
</dbReference>
<dbReference type="Gene3D" id="3.40.50.12780">
    <property type="entry name" value="N-terminal domain of ligase-like"/>
    <property type="match status" value="1"/>
</dbReference>
<dbReference type="GO" id="GO:0005737">
    <property type="term" value="C:cytoplasm"/>
    <property type="evidence" value="ECO:0007669"/>
    <property type="project" value="TreeGrafter"/>
</dbReference>
<dbReference type="Gene3D" id="1.10.1200.10">
    <property type="entry name" value="ACP-like"/>
    <property type="match status" value="2"/>
</dbReference>
<gene>
    <name evidence="11" type="ORF">EDD29_4811</name>
</gene>
<dbReference type="Gene3D" id="3.30.559.10">
    <property type="entry name" value="Chloramphenicol acetyltransferase-like domain"/>
    <property type="match status" value="1"/>
</dbReference>
<dbReference type="InterPro" id="IPR045851">
    <property type="entry name" value="AMP-bd_C_sf"/>
</dbReference>
<dbReference type="Pfam" id="PF00550">
    <property type="entry name" value="PP-binding"/>
    <property type="match status" value="2"/>
</dbReference>
<dbReference type="EMBL" id="RJKE01000001">
    <property type="protein sequence ID" value="ROO87217.1"/>
    <property type="molecule type" value="Genomic_DNA"/>
</dbReference>
<feature type="region of interest" description="Disordered" evidence="9">
    <location>
        <begin position="736"/>
        <end position="755"/>
    </location>
</feature>
<feature type="domain" description="Carrier" evidence="10">
    <location>
        <begin position="1486"/>
        <end position="1562"/>
    </location>
</feature>
<keyword evidence="7" id="KW-0436">Ligase</keyword>
<comment type="similarity">
    <text evidence="3">Belongs to the ATP-dependent AMP-binding enzyme family. MbtB subfamily.</text>
</comment>
<keyword evidence="12" id="KW-1185">Reference proteome</keyword>
<evidence type="ECO:0000256" key="2">
    <source>
        <dbReference type="ARBA" id="ARBA00005102"/>
    </source>
</evidence>
<name>A0A3N1D108_9ACTN</name>
<dbReference type="GO" id="GO:0008909">
    <property type="term" value="F:isochorismate synthase activity"/>
    <property type="evidence" value="ECO:0007669"/>
    <property type="project" value="InterPro"/>
</dbReference>
<reference evidence="11 12" key="1">
    <citation type="submission" date="2018-11" db="EMBL/GenBank/DDBJ databases">
        <title>Sequencing the genomes of 1000 actinobacteria strains.</title>
        <authorList>
            <person name="Klenk H.-P."/>
        </authorList>
    </citation>
    <scope>NUCLEOTIDE SEQUENCE [LARGE SCALE GENOMIC DNA]</scope>
    <source>
        <strain evidence="11 12">DSM 44254</strain>
    </source>
</reference>
<evidence type="ECO:0000256" key="9">
    <source>
        <dbReference type="SAM" id="MobiDB-lite"/>
    </source>
</evidence>
<dbReference type="CDD" id="cd19535">
    <property type="entry name" value="Cyc_NRPS"/>
    <property type="match status" value="1"/>
</dbReference>
<dbReference type="SUPFAM" id="SSF56322">
    <property type="entry name" value="ADC synthase"/>
    <property type="match status" value="1"/>
</dbReference>
<evidence type="ECO:0000256" key="1">
    <source>
        <dbReference type="ARBA" id="ARBA00001957"/>
    </source>
</evidence>
<protein>
    <recommendedName>
        <fullName evidence="4">Phenyloxazoline synthase MbtB</fullName>
    </recommendedName>
    <alternativeName>
        <fullName evidence="8">Mycobactin synthetase protein B</fullName>
    </alternativeName>
</protein>
<dbReference type="OrthoDB" id="2472181at2"/>
<evidence type="ECO:0000256" key="5">
    <source>
        <dbReference type="ARBA" id="ARBA00022450"/>
    </source>
</evidence>
<dbReference type="PANTHER" id="PTHR45527:SF10">
    <property type="entry name" value="PYOCHELIN SYNTHASE PCHF"/>
    <property type="match status" value="1"/>
</dbReference>
<dbReference type="PANTHER" id="PTHR45527">
    <property type="entry name" value="NONRIBOSOMAL PEPTIDE SYNTHETASE"/>
    <property type="match status" value="1"/>
</dbReference>
<keyword evidence="6" id="KW-0597">Phosphoprotein</keyword>
<evidence type="ECO:0000259" key="10">
    <source>
        <dbReference type="PROSITE" id="PS50075"/>
    </source>
</evidence>
<dbReference type="InterPro" id="IPR020845">
    <property type="entry name" value="AMP-binding_CS"/>
</dbReference>
<dbReference type="Pfam" id="PF00425">
    <property type="entry name" value="Chorismate_bind"/>
    <property type="match status" value="1"/>
</dbReference>
<dbReference type="InterPro" id="IPR025110">
    <property type="entry name" value="AMP-bd_C"/>
</dbReference>
<comment type="pathway">
    <text evidence="2">Siderophore biosynthesis; mycobactin biosynthesis.</text>
</comment>
<evidence type="ECO:0000256" key="3">
    <source>
        <dbReference type="ARBA" id="ARBA00007380"/>
    </source>
</evidence>
<dbReference type="FunFam" id="3.30.559.10:FF:000023">
    <property type="entry name" value="Non-ribosomal peptide synthetase"/>
    <property type="match status" value="1"/>
</dbReference>
<evidence type="ECO:0000256" key="7">
    <source>
        <dbReference type="ARBA" id="ARBA00022598"/>
    </source>
</evidence>
<keyword evidence="5" id="KW-0596">Phosphopantetheine</keyword>
<dbReference type="Pfam" id="PF00668">
    <property type="entry name" value="Condensation"/>
    <property type="match status" value="1"/>
</dbReference>
<feature type="domain" description="Carrier" evidence="10">
    <location>
        <begin position="443"/>
        <end position="517"/>
    </location>
</feature>
<dbReference type="InterPro" id="IPR015890">
    <property type="entry name" value="Chorismate_C"/>
</dbReference>